<name>A0A6A5Z700_9PLEO</name>
<dbReference type="AlphaFoldDB" id="A0A6A5Z700"/>
<protein>
    <submittedName>
        <fullName evidence="1">Uncharacterized protein</fullName>
    </submittedName>
</protein>
<reference evidence="1" key="1">
    <citation type="journal article" date="2020" name="Stud. Mycol.">
        <title>101 Dothideomycetes genomes: a test case for predicting lifestyles and emergence of pathogens.</title>
        <authorList>
            <person name="Haridas S."/>
            <person name="Albert R."/>
            <person name="Binder M."/>
            <person name="Bloem J."/>
            <person name="Labutti K."/>
            <person name="Salamov A."/>
            <person name="Andreopoulos B."/>
            <person name="Baker S."/>
            <person name="Barry K."/>
            <person name="Bills G."/>
            <person name="Bluhm B."/>
            <person name="Cannon C."/>
            <person name="Castanera R."/>
            <person name="Culley D."/>
            <person name="Daum C."/>
            <person name="Ezra D."/>
            <person name="Gonzalez J."/>
            <person name="Henrissat B."/>
            <person name="Kuo A."/>
            <person name="Liang C."/>
            <person name="Lipzen A."/>
            <person name="Lutzoni F."/>
            <person name="Magnuson J."/>
            <person name="Mondo S."/>
            <person name="Nolan M."/>
            <person name="Ohm R."/>
            <person name="Pangilinan J."/>
            <person name="Park H.-J."/>
            <person name="Ramirez L."/>
            <person name="Alfaro M."/>
            <person name="Sun H."/>
            <person name="Tritt A."/>
            <person name="Yoshinaga Y."/>
            <person name="Zwiers L.-H."/>
            <person name="Turgeon B."/>
            <person name="Goodwin S."/>
            <person name="Spatafora J."/>
            <person name="Crous P."/>
            <person name="Grigoriev I."/>
        </authorList>
    </citation>
    <scope>NUCLEOTIDE SEQUENCE</scope>
    <source>
        <strain evidence="1">CBS 627.86</strain>
    </source>
</reference>
<organism evidence="1 2">
    <name type="scientific">Lophiotrema nucula</name>
    <dbReference type="NCBI Taxonomy" id="690887"/>
    <lineage>
        <taxon>Eukaryota</taxon>
        <taxon>Fungi</taxon>
        <taxon>Dikarya</taxon>
        <taxon>Ascomycota</taxon>
        <taxon>Pezizomycotina</taxon>
        <taxon>Dothideomycetes</taxon>
        <taxon>Pleosporomycetidae</taxon>
        <taxon>Pleosporales</taxon>
        <taxon>Lophiotremataceae</taxon>
        <taxon>Lophiotrema</taxon>
    </lineage>
</organism>
<evidence type="ECO:0000313" key="2">
    <source>
        <dbReference type="Proteomes" id="UP000799770"/>
    </source>
</evidence>
<dbReference type="Proteomes" id="UP000799770">
    <property type="component" value="Unassembled WGS sequence"/>
</dbReference>
<dbReference type="OrthoDB" id="5230873at2759"/>
<proteinExistence type="predicted"/>
<evidence type="ECO:0000313" key="1">
    <source>
        <dbReference type="EMBL" id="KAF2115269.1"/>
    </source>
</evidence>
<keyword evidence="2" id="KW-1185">Reference proteome</keyword>
<dbReference type="EMBL" id="ML977323">
    <property type="protein sequence ID" value="KAF2115269.1"/>
    <property type="molecule type" value="Genomic_DNA"/>
</dbReference>
<accession>A0A6A5Z700</accession>
<gene>
    <name evidence="1" type="ORF">BDV96DRAFT_631925</name>
</gene>
<sequence>MPRVELVTSILTAYSSNVSPRVHKVESVLNREVILKLVETSAYQELPAVLAQTTNFSLYANGTGLTPGLRLFYGDGQAYVGPKAPSFVSQAVNITLAEQGDKYAFVVTPERTMSWTAQPSMMVDMNSDAFEPVEFIFGNETAATSSSASGFGLYGGWAFHKNEAGTVEMKFYATKTNESDIYLIRWNSKATKSVDGISVSLRTLAPVAITA</sequence>